<gene>
    <name evidence="5" type="ORF">MGAL_10B042180</name>
</gene>
<dbReference type="OrthoDB" id="10061751at2759"/>
<dbReference type="Pfam" id="PF04548">
    <property type="entry name" value="AIG1"/>
    <property type="match status" value="1"/>
</dbReference>
<dbReference type="PANTHER" id="PTHR10903:SF184">
    <property type="entry name" value="GTP-BINDING PROTEIN A"/>
    <property type="match status" value="1"/>
</dbReference>
<dbReference type="AlphaFoldDB" id="A0A8B6C566"/>
<dbReference type="EMBL" id="UYJE01001198">
    <property type="protein sequence ID" value="VDI00044.1"/>
    <property type="molecule type" value="Genomic_DNA"/>
</dbReference>
<keyword evidence="3" id="KW-0342">GTP-binding</keyword>
<evidence type="ECO:0000259" key="4">
    <source>
        <dbReference type="PROSITE" id="PS51720"/>
    </source>
</evidence>
<dbReference type="Gene3D" id="3.40.50.300">
    <property type="entry name" value="P-loop containing nucleotide triphosphate hydrolases"/>
    <property type="match status" value="1"/>
</dbReference>
<keyword evidence="6" id="KW-1185">Reference proteome</keyword>
<comment type="caution">
    <text evidence="5">The sequence shown here is derived from an EMBL/GenBank/DDBJ whole genome shotgun (WGS) entry which is preliminary data.</text>
</comment>
<proteinExistence type="inferred from homology"/>
<name>A0A8B6C566_MYTGA</name>
<evidence type="ECO:0000256" key="3">
    <source>
        <dbReference type="ARBA" id="ARBA00023134"/>
    </source>
</evidence>
<dbReference type="Proteomes" id="UP000596742">
    <property type="component" value="Unassembled WGS sequence"/>
</dbReference>
<dbReference type="InterPro" id="IPR045058">
    <property type="entry name" value="GIMA/IAN/Toc"/>
</dbReference>
<dbReference type="GO" id="GO:0005525">
    <property type="term" value="F:GTP binding"/>
    <property type="evidence" value="ECO:0007669"/>
    <property type="project" value="UniProtKB-KW"/>
</dbReference>
<sequence length="217" mass="24073">MSEPIRIALIGKTGVGKSALGNTLCGTKTFVSRAAGESVTKNCQTAVTKNCDRAIKIVDTPGVLDTSKSEEDIKKEVQKAIEALSPGPHAILIVVSPLRFTPEERKVIQEMRRLFDDESFLNFTILVMVRKNEIFENEVSIQDFMNKSAAPELQTLYRQCGERIVAVENLGSQSEKQGYASDVFKAIDGLGGGHFNHVLFEINRLRKELENRTCDIL</sequence>
<protein>
    <recommendedName>
        <fullName evidence="4">AIG1-type G domain-containing protein</fullName>
    </recommendedName>
</protein>
<dbReference type="FunFam" id="3.40.50.300:FF:000366">
    <property type="entry name" value="GTPase, IMAP family member 2"/>
    <property type="match status" value="1"/>
</dbReference>
<evidence type="ECO:0000256" key="1">
    <source>
        <dbReference type="ARBA" id="ARBA00008535"/>
    </source>
</evidence>
<dbReference type="InterPro" id="IPR006703">
    <property type="entry name" value="G_AIG1"/>
</dbReference>
<comment type="similarity">
    <text evidence="1">Belongs to the TRAFAC class TrmE-Era-EngA-EngB-Septin-like GTPase superfamily. AIG1/Toc34/Toc159-like paraseptin GTPase family. IAN subfamily.</text>
</comment>
<dbReference type="PANTHER" id="PTHR10903">
    <property type="entry name" value="GTPASE, IMAP FAMILY MEMBER-RELATED"/>
    <property type="match status" value="1"/>
</dbReference>
<evidence type="ECO:0000256" key="2">
    <source>
        <dbReference type="ARBA" id="ARBA00022741"/>
    </source>
</evidence>
<organism evidence="5 6">
    <name type="scientific">Mytilus galloprovincialis</name>
    <name type="common">Mediterranean mussel</name>
    <dbReference type="NCBI Taxonomy" id="29158"/>
    <lineage>
        <taxon>Eukaryota</taxon>
        <taxon>Metazoa</taxon>
        <taxon>Spiralia</taxon>
        <taxon>Lophotrochozoa</taxon>
        <taxon>Mollusca</taxon>
        <taxon>Bivalvia</taxon>
        <taxon>Autobranchia</taxon>
        <taxon>Pteriomorphia</taxon>
        <taxon>Mytilida</taxon>
        <taxon>Mytiloidea</taxon>
        <taxon>Mytilidae</taxon>
        <taxon>Mytilinae</taxon>
        <taxon>Mytilus</taxon>
    </lineage>
</organism>
<accession>A0A8B6C566</accession>
<dbReference type="SUPFAM" id="SSF52540">
    <property type="entry name" value="P-loop containing nucleoside triphosphate hydrolases"/>
    <property type="match status" value="1"/>
</dbReference>
<evidence type="ECO:0000313" key="5">
    <source>
        <dbReference type="EMBL" id="VDI00044.1"/>
    </source>
</evidence>
<dbReference type="PROSITE" id="PS51720">
    <property type="entry name" value="G_AIG1"/>
    <property type="match status" value="1"/>
</dbReference>
<keyword evidence="2" id="KW-0547">Nucleotide-binding</keyword>
<feature type="domain" description="AIG1-type G" evidence="4">
    <location>
        <begin position="2"/>
        <end position="210"/>
    </location>
</feature>
<evidence type="ECO:0000313" key="6">
    <source>
        <dbReference type="Proteomes" id="UP000596742"/>
    </source>
</evidence>
<reference evidence="5" key="1">
    <citation type="submission" date="2018-11" db="EMBL/GenBank/DDBJ databases">
        <authorList>
            <person name="Alioto T."/>
            <person name="Alioto T."/>
        </authorList>
    </citation>
    <scope>NUCLEOTIDE SEQUENCE</scope>
</reference>
<dbReference type="InterPro" id="IPR027417">
    <property type="entry name" value="P-loop_NTPase"/>
</dbReference>